<reference evidence="2 3" key="1">
    <citation type="submission" date="2014-10" db="EMBL/GenBank/DDBJ databases">
        <title>Draft genome of anammox bacterium scalindua brodae, obtained using differential coverage binning of sequence data from two enrichment reactors.</title>
        <authorList>
            <person name="Speth D.R."/>
            <person name="Russ L."/>
            <person name="Kartal B."/>
            <person name="Op den Camp H.J."/>
            <person name="Dutilh B.E."/>
            <person name="Jetten M.S."/>
        </authorList>
    </citation>
    <scope>NUCLEOTIDE SEQUENCE [LARGE SCALE GENOMIC DNA]</scope>
    <source>
        <strain evidence="2">RU1</strain>
    </source>
</reference>
<keyword evidence="1" id="KW-0472">Membrane</keyword>
<dbReference type="AlphaFoldDB" id="A0A0B0EQ71"/>
<feature type="transmembrane region" description="Helical" evidence="1">
    <location>
        <begin position="45"/>
        <end position="63"/>
    </location>
</feature>
<dbReference type="EMBL" id="JRYO01000063">
    <property type="protein sequence ID" value="KHE93293.1"/>
    <property type="molecule type" value="Genomic_DNA"/>
</dbReference>
<gene>
    <name evidence="2" type="ORF">SCABRO_00938</name>
</gene>
<organism evidence="2 3">
    <name type="scientific">Candidatus Scalindua brodae</name>
    <dbReference type="NCBI Taxonomy" id="237368"/>
    <lineage>
        <taxon>Bacteria</taxon>
        <taxon>Pseudomonadati</taxon>
        <taxon>Planctomycetota</taxon>
        <taxon>Candidatus Brocadiia</taxon>
        <taxon>Candidatus Brocadiales</taxon>
        <taxon>Candidatus Scalinduaceae</taxon>
        <taxon>Candidatus Scalindua</taxon>
    </lineage>
</organism>
<name>A0A0B0EQ71_9BACT</name>
<keyword evidence="1" id="KW-1133">Transmembrane helix</keyword>
<evidence type="ECO:0000256" key="1">
    <source>
        <dbReference type="SAM" id="Phobius"/>
    </source>
</evidence>
<evidence type="ECO:0000313" key="3">
    <source>
        <dbReference type="Proteomes" id="UP000030652"/>
    </source>
</evidence>
<sequence>MKKWIRNIFFIIGVIGLIAIPEDLNKWMKIFGSNMDISTIVNQNIRWIVFGICMFVALIFSGIHRKIWCKRTILQIKFDKNDPRYIYDEYANYGVNIGEKISERTFRICIINLSKSKIIVTIHRKYSENILEFG</sequence>
<accession>A0A0B0EQ71</accession>
<keyword evidence="1" id="KW-0812">Transmembrane</keyword>
<comment type="caution">
    <text evidence="2">The sequence shown here is derived from an EMBL/GenBank/DDBJ whole genome shotgun (WGS) entry which is preliminary data.</text>
</comment>
<evidence type="ECO:0000313" key="2">
    <source>
        <dbReference type="EMBL" id="KHE93293.1"/>
    </source>
</evidence>
<protein>
    <submittedName>
        <fullName evidence="2">Uncharacterized protein</fullName>
    </submittedName>
</protein>
<dbReference type="Proteomes" id="UP000030652">
    <property type="component" value="Unassembled WGS sequence"/>
</dbReference>
<proteinExistence type="predicted"/>